<keyword evidence="4" id="KW-0547">Nucleotide-binding</keyword>
<evidence type="ECO:0000256" key="1">
    <source>
        <dbReference type="ARBA" id="ARBA00012513"/>
    </source>
</evidence>
<comment type="catalytic activity">
    <reaction evidence="7">
        <text>L-threonyl-[protein] + ATP = O-phospho-L-threonyl-[protein] + ADP + H(+)</text>
        <dbReference type="Rhea" id="RHEA:46608"/>
        <dbReference type="Rhea" id="RHEA-COMP:11060"/>
        <dbReference type="Rhea" id="RHEA-COMP:11605"/>
        <dbReference type="ChEBI" id="CHEBI:15378"/>
        <dbReference type="ChEBI" id="CHEBI:30013"/>
        <dbReference type="ChEBI" id="CHEBI:30616"/>
        <dbReference type="ChEBI" id="CHEBI:61977"/>
        <dbReference type="ChEBI" id="CHEBI:456216"/>
        <dbReference type="EC" id="2.7.11.1"/>
    </reaction>
</comment>
<dbReference type="Pfam" id="PF01163">
    <property type="entry name" value="RIO1"/>
    <property type="match status" value="1"/>
</dbReference>
<comment type="catalytic activity">
    <reaction evidence="8">
        <text>L-seryl-[protein] + ATP = O-phospho-L-seryl-[protein] + ADP + H(+)</text>
        <dbReference type="Rhea" id="RHEA:17989"/>
        <dbReference type="Rhea" id="RHEA-COMP:9863"/>
        <dbReference type="Rhea" id="RHEA-COMP:11604"/>
        <dbReference type="ChEBI" id="CHEBI:15378"/>
        <dbReference type="ChEBI" id="CHEBI:29999"/>
        <dbReference type="ChEBI" id="CHEBI:30616"/>
        <dbReference type="ChEBI" id="CHEBI:83421"/>
        <dbReference type="ChEBI" id="CHEBI:456216"/>
        <dbReference type="EC" id="2.7.11.1"/>
    </reaction>
</comment>
<evidence type="ECO:0000256" key="5">
    <source>
        <dbReference type="ARBA" id="ARBA00022777"/>
    </source>
</evidence>
<evidence type="ECO:0000313" key="11">
    <source>
        <dbReference type="Proteomes" id="UP000700596"/>
    </source>
</evidence>
<keyword evidence="2" id="KW-0723">Serine/threonine-protein kinase</keyword>
<dbReference type="Gene3D" id="1.10.510.10">
    <property type="entry name" value="Transferase(Phosphotransferase) domain 1"/>
    <property type="match status" value="1"/>
</dbReference>
<protein>
    <recommendedName>
        <fullName evidence="1">non-specific serine/threonine protein kinase</fullName>
        <ecNumber evidence="1">2.7.11.1</ecNumber>
    </recommendedName>
</protein>
<evidence type="ECO:0000256" key="7">
    <source>
        <dbReference type="ARBA" id="ARBA00047899"/>
    </source>
</evidence>
<dbReference type="Proteomes" id="UP000700596">
    <property type="component" value="Unassembled WGS sequence"/>
</dbReference>
<dbReference type="InterPro" id="IPR011009">
    <property type="entry name" value="Kinase-like_dom_sf"/>
</dbReference>
<dbReference type="EMBL" id="JAGMWT010000025">
    <property type="protein sequence ID" value="KAH7111076.1"/>
    <property type="molecule type" value="Genomic_DNA"/>
</dbReference>
<evidence type="ECO:0000256" key="8">
    <source>
        <dbReference type="ARBA" id="ARBA00048679"/>
    </source>
</evidence>
<organism evidence="10 11">
    <name type="scientific">Dendryphion nanum</name>
    <dbReference type="NCBI Taxonomy" id="256645"/>
    <lineage>
        <taxon>Eukaryota</taxon>
        <taxon>Fungi</taxon>
        <taxon>Dikarya</taxon>
        <taxon>Ascomycota</taxon>
        <taxon>Pezizomycotina</taxon>
        <taxon>Dothideomycetes</taxon>
        <taxon>Pleosporomycetidae</taxon>
        <taxon>Pleosporales</taxon>
        <taxon>Torulaceae</taxon>
        <taxon>Dendryphion</taxon>
    </lineage>
</organism>
<keyword evidence="11" id="KW-1185">Reference proteome</keyword>
<evidence type="ECO:0000256" key="3">
    <source>
        <dbReference type="ARBA" id="ARBA00022679"/>
    </source>
</evidence>
<dbReference type="GO" id="GO:0004674">
    <property type="term" value="F:protein serine/threonine kinase activity"/>
    <property type="evidence" value="ECO:0007669"/>
    <property type="project" value="UniProtKB-KW"/>
</dbReference>
<dbReference type="SUPFAM" id="SSF56112">
    <property type="entry name" value="Protein kinase-like (PK-like)"/>
    <property type="match status" value="1"/>
</dbReference>
<comment type="caution">
    <text evidence="10">The sequence shown here is derived from an EMBL/GenBank/DDBJ whole genome shotgun (WGS) entry which is preliminary data.</text>
</comment>
<evidence type="ECO:0000259" key="9">
    <source>
        <dbReference type="Pfam" id="PF01163"/>
    </source>
</evidence>
<dbReference type="InterPro" id="IPR018934">
    <property type="entry name" value="RIO_dom"/>
</dbReference>
<gene>
    <name evidence="10" type="ORF">B0J11DRAFT_554372</name>
</gene>
<reference evidence="10" key="1">
    <citation type="journal article" date="2021" name="Nat. Commun.">
        <title>Genetic determinants of endophytism in the Arabidopsis root mycobiome.</title>
        <authorList>
            <person name="Mesny F."/>
            <person name="Miyauchi S."/>
            <person name="Thiergart T."/>
            <person name="Pickel B."/>
            <person name="Atanasova L."/>
            <person name="Karlsson M."/>
            <person name="Huettel B."/>
            <person name="Barry K.W."/>
            <person name="Haridas S."/>
            <person name="Chen C."/>
            <person name="Bauer D."/>
            <person name="Andreopoulos W."/>
            <person name="Pangilinan J."/>
            <person name="LaButti K."/>
            <person name="Riley R."/>
            <person name="Lipzen A."/>
            <person name="Clum A."/>
            <person name="Drula E."/>
            <person name="Henrissat B."/>
            <person name="Kohler A."/>
            <person name="Grigoriev I.V."/>
            <person name="Martin F.M."/>
            <person name="Hacquard S."/>
        </authorList>
    </citation>
    <scope>NUCLEOTIDE SEQUENCE</scope>
    <source>
        <strain evidence="10">MPI-CAGE-CH-0243</strain>
    </source>
</reference>
<dbReference type="OrthoDB" id="2687876at2759"/>
<accession>A0A9P9I7U4</accession>
<evidence type="ECO:0000256" key="4">
    <source>
        <dbReference type="ARBA" id="ARBA00022741"/>
    </source>
</evidence>
<name>A0A9P9I7U4_9PLEO</name>
<dbReference type="AlphaFoldDB" id="A0A9P9I7U4"/>
<evidence type="ECO:0000256" key="2">
    <source>
        <dbReference type="ARBA" id="ARBA00022527"/>
    </source>
</evidence>
<keyword evidence="6" id="KW-0067">ATP-binding</keyword>
<keyword evidence="5" id="KW-0418">Kinase</keyword>
<feature type="domain" description="RIO-type" evidence="9">
    <location>
        <begin position="187"/>
        <end position="227"/>
    </location>
</feature>
<sequence>MELKEELLSLDLEDSDYLYRIKRDDRIIYVSICPTLVPKSDRTNGPKLLSHLASVPRWNECWRTLTVEKTLNGIMSEVDRFLPHSLAEHPISGQYYNLLDLTRIRRISDRVSLVSQKQHELMLKIARFEHELEALSTEIRAYSVLQAHHSTLAPKFMGYVYEEEENRVIGFLMEVIQGYHPQLRDQQLCKDAIQELHEIGIVHGDPNRFNILVEGDTAKFIDFEVATFWDDPDFGQSREEERCNLIRSLTDTSGLGNHGSQLIK</sequence>
<dbReference type="GO" id="GO:0005524">
    <property type="term" value="F:ATP binding"/>
    <property type="evidence" value="ECO:0007669"/>
    <property type="project" value="UniProtKB-KW"/>
</dbReference>
<keyword evidence="3" id="KW-0808">Transferase</keyword>
<evidence type="ECO:0000256" key="6">
    <source>
        <dbReference type="ARBA" id="ARBA00022840"/>
    </source>
</evidence>
<proteinExistence type="predicted"/>
<dbReference type="EC" id="2.7.11.1" evidence="1"/>
<evidence type="ECO:0000313" key="10">
    <source>
        <dbReference type="EMBL" id="KAH7111076.1"/>
    </source>
</evidence>